<dbReference type="EMBL" id="JX997169">
    <property type="protein sequence ID" value="AGE53785.1"/>
    <property type="molecule type" value="Genomic_DNA"/>
</dbReference>
<keyword evidence="2" id="KW-0378">Hydrolase</keyword>
<dbReference type="Proteomes" id="UP000247091">
    <property type="component" value="Segment"/>
</dbReference>
<gene>
    <name evidence="2" type="primary">IL-3A_148L</name>
    <name evidence="2" type="ORF">PBCVIL3A_148L</name>
</gene>
<evidence type="ECO:0000313" key="2">
    <source>
        <dbReference type="EMBL" id="AGE53785.1"/>
    </source>
</evidence>
<evidence type="ECO:0000259" key="1">
    <source>
        <dbReference type="PROSITE" id="PS50164"/>
    </source>
</evidence>
<feature type="domain" description="GIY-YIG" evidence="1">
    <location>
        <begin position="7"/>
        <end position="93"/>
    </location>
</feature>
<protein>
    <submittedName>
        <fullName evidence="2">GIY-YIG catalytic domain-containing endonuclease</fullName>
    </submittedName>
</protein>
<proteinExistence type="predicted"/>
<dbReference type="Gene3D" id="3.40.1440.10">
    <property type="entry name" value="GIY-YIG endonuclease"/>
    <property type="match status" value="1"/>
</dbReference>
<dbReference type="GO" id="GO:0004519">
    <property type="term" value="F:endonuclease activity"/>
    <property type="evidence" value="ECO:0007669"/>
    <property type="project" value="UniProtKB-KW"/>
</dbReference>
<dbReference type="Pfam" id="PF01541">
    <property type="entry name" value="GIY-YIG"/>
    <property type="match status" value="1"/>
</dbReference>
<name>M1I5M1_PBCVI</name>
<organismHost>
    <name type="scientific">Chlorella</name>
    <dbReference type="NCBI Taxonomy" id="3071"/>
</organismHost>
<organism evidence="2 3">
    <name type="scientific">Paramecium bursaria Chlorella virus IL3A</name>
    <name type="common">PBCV-IL3A</name>
    <dbReference type="NCBI Taxonomy" id="46019"/>
    <lineage>
        <taxon>Viruses</taxon>
        <taxon>Varidnaviria</taxon>
        <taxon>Bamfordvirae</taxon>
        <taxon>Nucleocytoviricota</taxon>
        <taxon>Megaviricetes</taxon>
        <taxon>Algavirales</taxon>
        <taxon>Phycodnaviridae</taxon>
        <taxon>Chlorovirus</taxon>
        <taxon>Chlorovirus illinoense</taxon>
    </lineage>
</organism>
<dbReference type="PROSITE" id="PS50164">
    <property type="entry name" value="GIY_YIG"/>
    <property type="match status" value="1"/>
</dbReference>
<dbReference type="SMART" id="SM00465">
    <property type="entry name" value="GIYc"/>
    <property type="match status" value="1"/>
</dbReference>
<keyword evidence="2" id="KW-0255">Endonuclease</keyword>
<reference evidence="2 3" key="1">
    <citation type="submission" date="2012-10" db="EMBL/GenBank/DDBJ databases">
        <title>Towards defining the chloroviruses: a genomic journey through a genus of large DNA viruses.</title>
        <authorList>
            <person name="Jeanniard A."/>
            <person name="Dunigan D.D."/>
            <person name="Gurnon J.R."/>
            <person name="Agarkova I."/>
            <person name="Kang M."/>
            <person name="Vitek J."/>
            <person name="Duncan G."/>
            <person name="McClung O.W."/>
            <person name="Larsen M."/>
            <person name="Claverie J.-M."/>
            <person name="Van Etten J.L."/>
            <person name="Blanc G."/>
        </authorList>
    </citation>
    <scope>NUCLEOTIDE SEQUENCE [LARGE SCALE GENOMIC DNA]</scope>
</reference>
<dbReference type="SUPFAM" id="SSF82771">
    <property type="entry name" value="GIY-YIG endonuclease"/>
    <property type="match status" value="1"/>
</dbReference>
<dbReference type="CDD" id="cd10443">
    <property type="entry name" value="GIY-YIG_HE_Tlr8p_PBC-V_like"/>
    <property type="match status" value="1"/>
</dbReference>
<accession>M1I5M1</accession>
<keyword evidence="2" id="KW-0540">Nuclease</keyword>
<evidence type="ECO:0000313" key="3">
    <source>
        <dbReference type="Proteomes" id="UP000247091"/>
    </source>
</evidence>
<sequence length="165" mass="19448">MILCDQSTGVIYSISFPNEKRYIGQTKRNFEQRMREHLRDDSNCVKLKNALNKFPEDQVYANILKSNIPLEYLDFWENFFIDEFDSVRNGYNIKKNENPKIPPDVILPEINIEPKPKKNNPFEKFMNPGFVPKKVNKLLPKTKLRKEDTSIYKDFPIIKKTSTSS</sequence>
<dbReference type="InterPro" id="IPR000305">
    <property type="entry name" value="GIY-YIG_endonuc"/>
</dbReference>
<dbReference type="InterPro" id="IPR035901">
    <property type="entry name" value="GIY-YIG_endonuc_sf"/>
</dbReference>